<sequence length="167" mass="18512">MSPGDRERALLDLVRSEIATVLGIRSPSTLDINRPLRELGLDSLMAVELRSRLGAATGLRLQTTLLFDHPTPSALANLLGDKLLPKEESAPAPAELDKLDRVLSELYENEATREDLIVRMQAMLSKWTRLRDESADAGLVNKLRSVTDEELLGLFDEEFMSDKDSPA</sequence>
<dbReference type="GO" id="GO:0004312">
    <property type="term" value="F:fatty acid synthase activity"/>
    <property type="evidence" value="ECO:0007669"/>
    <property type="project" value="TreeGrafter"/>
</dbReference>
<evidence type="ECO:0000256" key="3">
    <source>
        <dbReference type="ARBA" id="ARBA00022679"/>
    </source>
</evidence>
<dbReference type="Proteomes" id="UP000075635">
    <property type="component" value="Unassembled WGS sequence"/>
</dbReference>
<dbReference type="InterPro" id="IPR050091">
    <property type="entry name" value="PKS_NRPS_Biosynth_Enz"/>
</dbReference>
<gene>
    <name evidence="5" type="ORF">BE17_42775</name>
</gene>
<dbReference type="SUPFAM" id="SSF47336">
    <property type="entry name" value="ACP-like"/>
    <property type="match status" value="1"/>
</dbReference>
<dbReference type="EMBL" id="JEMB01002634">
    <property type="protein sequence ID" value="KYF79554.1"/>
    <property type="molecule type" value="Genomic_DNA"/>
</dbReference>
<keyword evidence="3" id="KW-0808">Transferase</keyword>
<dbReference type="InterPro" id="IPR020806">
    <property type="entry name" value="PKS_PP-bd"/>
</dbReference>
<dbReference type="FunFam" id="1.10.1200.10:FF:000007">
    <property type="entry name" value="Probable polyketide synthase pks17"/>
    <property type="match status" value="1"/>
</dbReference>
<evidence type="ECO:0000256" key="2">
    <source>
        <dbReference type="ARBA" id="ARBA00022553"/>
    </source>
</evidence>
<dbReference type="PROSITE" id="PS00012">
    <property type="entry name" value="PHOSPHOPANTETHEINE"/>
    <property type="match status" value="1"/>
</dbReference>
<keyword evidence="2" id="KW-0597">Phosphoprotein</keyword>
<dbReference type="PROSITE" id="PS50075">
    <property type="entry name" value="CARRIER"/>
    <property type="match status" value="1"/>
</dbReference>
<evidence type="ECO:0000313" key="6">
    <source>
        <dbReference type="Proteomes" id="UP000075635"/>
    </source>
</evidence>
<dbReference type="SMART" id="SM00823">
    <property type="entry name" value="PKS_PP"/>
    <property type="match status" value="1"/>
</dbReference>
<dbReference type="GO" id="GO:0031177">
    <property type="term" value="F:phosphopantetheine binding"/>
    <property type="evidence" value="ECO:0007669"/>
    <property type="project" value="InterPro"/>
</dbReference>
<dbReference type="Gene3D" id="1.10.1200.10">
    <property type="entry name" value="ACP-like"/>
    <property type="match status" value="1"/>
</dbReference>
<dbReference type="InterPro" id="IPR009081">
    <property type="entry name" value="PP-bd_ACP"/>
</dbReference>
<dbReference type="SMART" id="SM01294">
    <property type="entry name" value="PKS_PP_betabranch"/>
    <property type="match status" value="1"/>
</dbReference>
<dbReference type="InterPro" id="IPR006162">
    <property type="entry name" value="Ppantetheine_attach_site"/>
</dbReference>
<dbReference type="AlphaFoldDB" id="A0A150RGX9"/>
<feature type="domain" description="Carrier" evidence="4">
    <location>
        <begin position="8"/>
        <end position="83"/>
    </location>
</feature>
<reference evidence="5 6" key="1">
    <citation type="submission" date="2014-02" db="EMBL/GenBank/DDBJ databases">
        <title>The small core and large imbalanced accessory genome model reveals a collaborative survival strategy of Sorangium cellulosum strains in nature.</title>
        <authorList>
            <person name="Han K."/>
            <person name="Peng R."/>
            <person name="Blom J."/>
            <person name="Li Y.-Z."/>
        </authorList>
    </citation>
    <scope>NUCLEOTIDE SEQUENCE [LARGE SCALE GENOMIC DNA]</scope>
    <source>
        <strain evidence="5 6">So0011-07</strain>
    </source>
</reference>
<organism evidence="5 6">
    <name type="scientific">Sorangium cellulosum</name>
    <name type="common">Polyangium cellulosum</name>
    <dbReference type="NCBI Taxonomy" id="56"/>
    <lineage>
        <taxon>Bacteria</taxon>
        <taxon>Pseudomonadati</taxon>
        <taxon>Myxococcota</taxon>
        <taxon>Polyangia</taxon>
        <taxon>Polyangiales</taxon>
        <taxon>Polyangiaceae</taxon>
        <taxon>Sorangium</taxon>
    </lineage>
</organism>
<comment type="caution">
    <text evidence="5">The sequence shown here is derived from an EMBL/GenBank/DDBJ whole genome shotgun (WGS) entry which is preliminary data.</text>
</comment>
<evidence type="ECO:0000256" key="1">
    <source>
        <dbReference type="ARBA" id="ARBA00022450"/>
    </source>
</evidence>
<dbReference type="PANTHER" id="PTHR43775:SF51">
    <property type="entry name" value="INACTIVE PHENOLPHTHIOCEROL SYNTHESIS POLYKETIDE SYNTHASE TYPE I PKS1-RELATED"/>
    <property type="match status" value="1"/>
</dbReference>
<dbReference type="Pfam" id="PF00550">
    <property type="entry name" value="PP-binding"/>
    <property type="match status" value="1"/>
</dbReference>
<dbReference type="GO" id="GO:0006633">
    <property type="term" value="P:fatty acid biosynthetic process"/>
    <property type="evidence" value="ECO:0007669"/>
    <property type="project" value="TreeGrafter"/>
</dbReference>
<keyword evidence="1" id="KW-0596">Phosphopantetheine</keyword>
<evidence type="ECO:0000259" key="4">
    <source>
        <dbReference type="PROSITE" id="PS50075"/>
    </source>
</evidence>
<proteinExistence type="predicted"/>
<dbReference type="InterPro" id="IPR036736">
    <property type="entry name" value="ACP-like_sf"/>
</dbReference>
<accession>A0A150RGX9</accession>
<name>A0A150RGX9_SORCE</name>
<protein>
    <recommendedName>
        <fullName evidence="4">Carrier domain-containing protein</fullName>
    </recommendedName>
</protein>
<dbReference type="PANTHER" id="PTHR43775">
    <property type="entry name" value="FATTY ACID SYNTHASE"/>
    <property type="match status" value="1"/>
</dbReference>
<evidence type="ECO:0000313" key="5">
    <source>
        <dbReference type="EMBL" id="KYF79554.1"/>
    </source>
</evidence>